<gene>
    <name evidence="2" type="ORF">NSP04_02235</name>
</gene>
<evidence type="ECO:0000313" key="2">
    <source>
        <dbReference type="EMBL" id="MCR2745464.1"/>
    </source>
</evidence>
<protein>
    <submittedName>
        <fullName evidence="2">Uncharacterized protein</fullName>
    </submittedName>
</protein>
<evidence type="ECO:0000256" key="1">
    <source>
        <dbReference type="SAM" id="MobiDB-lite"/>
    </source>
</evidence>
<accession>A0ABT1XF06</accession>
<feature type="region of interest" description="Disordered" evidence="1">
    <location>
        <begin position="1"/>
        <end position="25"/>
    </location>
</feature>
<evidence type="ECO:0000313" key="3">
    <source>
        <dbReference type="Proteomes" id="UP001165267"/>
    </source>
</evidence>
<name>A0ABT1XF06_9BURK</name>
<proteinExistence type="predicted"/>
<comment type="caution">
    <text evidence="2">The sequence shown here is derived from an EMBL/GenBank/DDBJ whole genome shotgun (WGS) entry which is preliminary data.</text>
</comment>
<dbReference type="RefSeq" id="WP_257510716.1">
    <property type="nucleotide sequence ID" value="NZ_JANKHG010000005.1"/>
</dbReference>
<organism evidence="2 3">
    <name type="scientific">Limnobacter parvus</name>
    <dbReference type="NCBI Taxonomy" id="2939690"/>
    <lineage>
        <taxon>Bacteria</taxon>
        <taxon>Pseudomonadati</taxon>
        <taxon>Pseudomonadota</taxon>
        <taxon>Betaproteobacteria</taxon>
        <taxon>Burkholderiales</taxon>
        <taxon>Burkholderiaceae</taxon>
        <taxon>Limnobacter</taxon>
    </lineage>
</organism>
<dbReference type="Proteomes" id="UP001165267">
    <property type="component" value="Unassembled WGS sequence"/>
</dbReference>
<dbReference type="EMBL" id="JANKHG010000005">
    <property type="protein sequence ID" value="MCR2745464.1"/>
    <property type="molecule type" value="Genomic_DNA"/>
</dbReference>
<keyword evidence="3" id="KW-1185">Reference proteome</keyword>
<reference evidence="2" key="1">
    <citation type="submission" date="2022-07" db="EMBL/GenBank/DDBJ databases">
        <authorList>
            <person name="Xamxidin M."/>
        </authorList>
    </citation>
    <scope>NUCLEOTIDE SEQUENCE</scope>
    <source>
        <strain evidence="2">YS8-69</strain>
    </source>
</reference>
<sequence>MNPVNTSDTAHRPASRQVATNNTQQGVKRAINKIVEEFPLFQPTGPTAHIDNLVLSYLGLPESVAHLALTNKLIRRSIFEKLKSFQCNESILGNAKRVAQLSAQLPKVETLVIKSRPQPHIREINAKNLSLKGWAGLKEFDISALAVPSKAFVIQSNNTHVAQIFSNLKLQLGIQTFRFNAAYALASDYLNLHKNLEVLHANNPDLSLIGIEGFPLRHSYRPIRNIEQLAQLGVDLELSVILMMNDRETYQSLHEAENHFASRTLTALLNMPNLTALTIHSIDRDSFDADGVVQQWLTEPPAKSKLASLKVSGLDAHYENRFEDLKTHLPKLKTIDFTPLPAFPALL</sequence>